<comment type="caution">
    <text evidence="2">The sequence shown here is derived from an EMBL/GenBank/DDBJ whole genome shotgun (WGS) entry which is preliminary data.</text>
</comment>
<evidence type="ECO:0000313" key="3">
    <source>
        <dbReference type="Proteomes" id="UP001454036"/>
    </source>
</evidence>
<dbReference type="PANTHER" id="PTHR32091:SF4">
    <property type="entry name" value="OS07G0546100 PROTEIN"/>
    <property type="match status" value="1"/>
</dbReference>
<proteinExistence type="predicted"/>
<keyword evidence="3" id="KW-1185">Reference proteome</keyword>
<dbReference type="EMBL" id="BAABME010009193">
    <property type="protein sequence ID" value="GAA0174718.1"/>
    <property type="molecule type" value="Genomic_DNA"/>
</dbReference>
<feature type="compositionally biased region" description="Polar residues" evidence="1">
    <location>
        <begin position="575"/>
        <end position="599"/>
    </location>
</feature>
<dbReference type="GO" id="GO:0003743">
    <property type="term" value="F:translation initiation factor activity"/>
    <property type="evidence" value="ECO:0007669"/>
    <property type="project" value="UniProtKB-KW"/>
</dbReference>
<dbReference type="InterPro" id="IPR010433">
    <property type="entry name" value="EIF-4B_pln"/>
</dbReference>
<feature type="region of interest" description="Disordered" evidence="1">
    <location>
        <begin position="449"/>
        <end position="599"/>
    </location>
</feature>
<feature type="region of interest" description="Disordered" evidence="1">
    <location>
        <begin position="1"/>
        <end position="69"/>
    </location>
</feature>
<feature type="compositionally biased region" description="Basic and acidic residues" evidence="1">
    <location>
        <begin position="465"/>
        <end position="515"/>
    </location>
</feature>
<name>A0AAV3RHQ3_LITER</name>
<evidence type="ECO:0000256" key="1">
    <source>
        <dbReference type="SAM" id="MobiDB-lite"/>
    </source>
</evidence>
<keyword evidence="2" id="KW-0396">Initiation factor</keyword>
<dbReference type="Proteomes" id="UP001454036">
    <property type="component" value="Unassembled WGS sequence"/>
</dbReference>
<dbReference type="AlphaFoldDB" id="A0AAV3RHQ3"/>
<feature type="region of interest" description="Disordered" evidence="1">
    <location>
        <begin position="85"/>
        <end position="145"/>
    </location>
</feature>
<gene>
    <name evidence="2" type="ORF">LIER_28051</name>
</gene>
<dbReference type="PANTHER" id="PTHR32091">
    <property type="entry name" value="EUKARYOTIC TRANSLATION INITIATION FACTOR 4B"/>
    <property type="match status" value="1"/>
</dbReference>
<accession>A0AAV3RHQ3</accession>
<evidence type="ECO:0000313" key="2">
    <source>
        <dbReference type="EMBL" id="GAA0174718.1"/>
    </source>
</evidence>
<organism evidence="2 3">
    <name type="scientific">Lithospermum erythrorhizon</name>
    <name type="common">Purple gromwell</name>
    <name type="synonym">Lithospermum officinale var. erythrorhizon</name>
    <dbReference type="NCBI Taxonomy" id="34254"/>
    <lineage>
        <taxon>Eukaryota</taxon>
        <taxon>Viridiplantae</taxon>
        <taxon>Streptophyta</taxon>
        <taxon>Embryophyta</taxon>
        <taxon>Tracheophyta</taxon>
        <taxon>Spermatophyta</taxon>
        <taxon>Magnoliopsida</taxon>
        <taxon>eudicotyledons</taxon>
        <taxon>Gunneridae</taxon>
        <taxon>Pentapetalae</taxon>
        <taxon>asterids</taxon>
        <taxon>lamiids</taxon>
        <taxon>Boraginales</taxon>
        <taxon>Boraginaceae</taxon>
        <taxon>Boraginoideae</taxon>
        <taxon>Lithospermeae</taxon>
        <taxon>Lithospermum</taxon>
    </lineage>
</organism>
<keyword evidence="2" id="KW-0648">Protein biosynthesis</keyword>
<feature type="compositionally biased region" description="Polar residues" evidence="1">
    <location>
        <begin position="115"/>
        <end position="130"/>
    </location>
</feature>
<dbReference type="GO" id="GO:0003729">
    <property type="term" value="F:mRNA binding"/>
    <property type="evidence" value="ECO:0007669"/>
    <property type="project" value="TreeGrafter"/>
</dbReference>
<reference evidence="2 3" key="1">
    <citation type="submission" date="2024-01" db="EMBL/GenBank/DDBJ databases">
        <title>The complete chloroplast genome sequence of Lithospermum erythrorhizon: insights into the phylogenetic relationship among Boraginaceae species and the maternal lineages of purple gromwells.</title>
        <authorList>
            <person name="Okada T."/>
            <person name="Watanabe K."/>
        </authorList>
    </citation>
    <scope>NUCLEOTIDE SEQUENCE [LARGE SCALE GENOMIC DNA]</scope>
</reference>
<protein>
    <submittedName>
        <fullName evidence="2">Translation initiation factor</fullName>
    </submittedName>
</protein>
<sequence length="599" mass="66321">MAKKKATMTLKDFHGGSIPSDLPLPSAPGVMVRQPDRISFDRPSSWGNPTARSDHRLRPGSAGTARNFEERTLFFTNASHIGRNFDEDERKPLDGGSAPRRTVSDEDILALPSRADNNIDSLPVNRTANRPSSTPTSEHSSHGVSGLYTGRFTEVNHKGVSTPNYGGNTVQVVGGSRPNAWGLRKDSAVKEIVSPTVYASDDVSKMAHASALDKVSSGRWHPNKHVSRVDADFIRRTESEKSREYSGPVTYTKDSYTTDTSLAMHVGKSLTIEDKAHGSEIMFSAYESGRSTTSIEPGVGYHSINAHDTSTLGNYESQLPVPSQTTERPKLKLLPRSKPLEKIEPPVEYKKGFNQPSGTAHMNNECLSPPSIKSSHTGIYVSDQGVEDPKLNLQTRLHPFENAEGANGSDRKVVLSGAHTREMMVLKGRGINDNVNFINNVQMGVKEEVVKSDRMSHQSPATRYANKEGSLHVDTRPTRSYDKRDHRAGVERADLQQKNWRNDNRRNYRRSEEHQQQPASQERPPSPETWRKPVEQPDTSGPRVGKVASPLELAQAFSKSKSDMATPERLMGHRSFTNRSQVPFSRLTVSSPRPQINGH</sequence>